<dbReference type="PROSITE" id="PS50943">
    <property type="entry name" value="HTH_CROC1"/>
    <property type="match status" value="1"/>
</dbReference>
<dbReference type="InterPro" id="IPR010982">
    <property type="entry name" value="Lambda_DNA-bd_dom_sf"/>
</dbReference>
<feature type="domain" description="HTH cro/C1-type" evidence="2">
    <location>
        <begin position="11"/>
        <end position="48"/>
    </location>
</feature>
<evidence type="ECO:0000313" key="3">
    <source>
        <dbReference type="EMBL" id="SFQ51348.1"/>
    </source>
</evidence>
<dbReference type="Gene3D" id="1.10.260.40">
    <property type="entry name" value="lambda repressor-like DNA-binding domains"/>
    <property type="match status" value="1"/>
</dbReference>
<name>A0A1I5Z4G3_9GAMM</name>
<organism evidence="3 4">
    <name type="scientific">Ectopseudomonas toyotomiensis</name>
    <dbReference type="NCBI Taxonomy" id="554344"/>
    <lineage>
        <taxon>Bacteria</taxon>
        <taxon>Pseudomonadati</taxon>
        <taxon>Pseudomonadota</taxon>
        <taxon>Gammaproteobacteria</taxon>
        <taxon>Pseudomonadales</taxon>
        <taxon>Pseudomonadaceae</taxon>
        <taxon>Ectopseudomonas</taxon>
    </lineage>
</organism>
<dbReference type="EMBL" id="FOXK01000025">
    <property type="protein sequence ID" value="SFQ51348.1"/>
    <property type="molecule type" value="Genomic_DNA"/>
</dbReference>
<evidence type="ECO:0000256" key="1">
    <source>
        <dbReference type="SAM" id="MobiDB-lite"/>
    </source>
</evidence>
<dbReference type="Pfam" id="PF01381">
    <property type="entry name" value="HTH_3"/>
    <property type="match status" value="1"/>
</dbReference>
<accession>A0A1I5Z4G3</accession>
<sequence>MGTYLPIGERLAEERKRLGFNQTDFAAVAGVSRKTLFGYESGERTPDAGGLAAWASEGVDLMYVVLGERSKAHPVAQLLADEQVLLEAYRAMPARARKLLLAEMLTGKKTRKADGKADGMSVSGDGNRVAGRDYNETKE</sequence>
<feature type="region of interest" description="Disordered" evidence="1">
    <location>
        <begin position="110"/>
        <end position="139"/>
    </location>
</feature>
<feature type="compositionally biased region" description="Basic and acidic residues" evidence="1">
    <location>
        <begin position="130"/>
        <end position="139"/>
    </location>
</feature>
<dbReference type="SMART" id="SM00530">
    <property type="entry name" value="HTH_XRE"/>
    <property type="match status" value="1"/>
</dbReference>
<evidence type="ECO:0000313" key="4">
    <source>
        <dbReference type="Proteomes" id="UP000182025"/>
    </source>
</evidence>
<dbReference type="InterPro" id="IPR001387">
    <property type="entry name" value="Cro/C1-type_HTH"/>
</dbReference>
<dbReference type="AlphaFoldDB" id="A0A1I5Z4G3"/>
<dbReference type="GO" id="GO:0003677">
    <property type="term" value="F:DNA binding"/>
    <property type="evidence" value="ECO:0007669"/>
    <property type="project" value="InterPro"/>
</dbReference>
<dbReference type="Proteomes" id="UP000182025">
    <property type="component" value="Unassembled WGS sequence"/>
</dbReference>
<gene>
    <name evidence="3" type="ORF">SAMN05216177_1253</name>
</gene>
<reference evidence="4" key="1">
    <citation type="submission" date="2016-10" db="EMBL/GenBank/DDBJ databases">
        <authorList>
            <person name="Varghese N."/>
            <person name="Submissions S."/>
        </authorList>
    </citation>
    <scope>NUCLEOTIDE SEQUENCE [LARGE SCALE GENOMIC DNA]</scope>
    <source>
        <strain evidence="4">JCM 15604</strain>
    </source>
</reference>
<proteinExistence type="predicted"/>
<protein>
    <submittedName>
        <fullName evidence="3">Helix-turn-helix</fullName>
    </submittedName>
</protein>
<dbReference type="CDD" id="cd00093">
    <property type="entry name" value="HTH_XRE"/>
    <property type="match status" value="1"/>
</dbReference>
<evidence type="ECO:0000259" key="2">
    <source>
        <dbReference type="PROSITE" id="PS50943"/>
    </source>
</evidence>
<dbReference type="RefSeq" id="WP_074919266.1">
    <property type="nucleotide sequence ID" value="NZ_FOXK01000025.1"/>
</dbReference>
<keyword evidence="4" id="KW-1185">Reference proteome</keyword>
<dbReference type="SUPFAM" id="SSF47413">
    <property type="entry name" value="lambda repressor-like DNA-binding domains"/>
    <property type="match status" value="1"/>
</dbReference>